<comment type="caution">
    <text evidence="1">The sequence shown here is derived from an EMBL/GenBank/DDBJ whole genome shotgun (WGS) entry which is preliminary data.</text>
</comment>
<accession>A0ABR4WY70</accession>
<name>A0ABR4WY70_9ACTN</name>
<reference evidence="1 2" key="1">
    <citation type="journal article" date="2014" name="PLoS ONE">
        <title>Identification and Characterization of a New Erythromycin Biosynthetic Gene Cluster in Actinopolyspora erythraea YIM90600, a Novel Erythronolide-Producing Halophilic Actinomycete Isolated from Salt Field.</title>
        <authorList>
            <person name="Chen D."/>
            <person name="Feng J."/>
            <person name="Huang L."/>
            <person name="Zhang Q."/>
            <person name="Wu J."/>
            <person name="Zhu X."/>
            <person name="Duan Y."/>
            <person name="Xu Z."/>
        </authorList>
    </citation>
    <scope>NUCLEOTIDE SEQUENCE [LARGE SCALE GENOMIC DNA]</scope>
    <source>
        <strain evidence="1 2">YIM90600</strain>
    </source>
</reference>
<protein>
    <submittedName>
        <fullName evidence="1">Uncharacterized protein</fullName>
    </submittedName>
</protein>
<keyword evidence="2" id="KW-1185">Reference proteome</keyword>
<proteinExistence type="predicted"/>
<dbReference type="Proteomes" id="UP000029737">
    <property type="component" value="Unassembled WGS sequence"/>
</dbReference>
<evidence type="ECO:0000313" key="2">
    <source>
        <dbReference type="Proteomes" id="UP000029737"/>
    </source>
</evidence>
<organism evidence="1 2">
    <name type="scientific">Actinopolyspora erythraea</name>
    <dbReference type="NCBI Taxonomy" id="414996"/>
    <lineage>
        <taxon>Bacteria</taxon>
        <taxon>Bacillati</taxon>
        <taxon>Actinomycetota</taxon>
        <taxon>Actinomycetes</taxon>
        <taxon>Actinopolysporales</taxon>
        <taxon>Actinopolysporaceae</taxon>
        <taxon>Actinopolyspora</taxon>
    </lineage>
</organism>
<dbReference type="RefSeq" id="WP_043578781.1">
    <property type="nucleotide sequence ID" value="NZ_KN214181.1"/>
</dbReference>
<gene>
    <name evidence="1" type="ORF">IL38_23750</name>
</gene>
<dbReference type="EMBL" id="JPMV01000046">
    <property type="protein sequence ID" value="KGI79327.1"/>
    <property type="molecule type" value="Genomic_DNA"/>
</dbReference>
<evidence type="ECO:0000313" key="1">
    <source>
        <dbReference type="EMBL" id="KGI79327.1"/>
    </source>
</evidence>
<sequence length="120" mass="12848">MTTEPVQSSDETVIELACRYHATDDAETDRFVTQLTTAWGERSGRGIAGAMVTESLQEVRLHTSCVATEDTTGATGEALRELGTILDELDPVPGVSLNGVTVEIIPGEQHAEHLDNLAAR</sequence>